<evidence type="ECO:0000313" key="3">
    <source>
        <dbReference type="EMBL" id="SKA82060.1"/>
    </source>
</evidence>
<reference evidence="3" key="3">
    <citation type="submission" date="2017-02" db="EMBL/GenBank/DDBJ databases">
        <authorList>
            <person name="Peterson S.W."/>
        </authorList>
    </citation>
    <scope>NUCLEOTIDE SEQUENCE [LARGE SCALE GENOMIC DNA]</scope>
    <source>
        <strain evidence="3">VKM Ac-2052</strain>
    </source>
</reference>
<dbReference type="InterPro" id="IPR036691">
    <property type="entry name" value="Endo/exonu/phosph_ase_sf"/>
</dbReference>
<evidence type="ECO:0000313" key="2">
    <source>
        <dbReference type="EMBL" id="KJC63667.1"/>
    </source>
</evidence>
<proteinExistence type="predicted"/>
<dbReference type="SUPFAM" id="SSF56219">
    <property type="entry name" value="DNase I-like"/>
    <property type="match status" value="1"/>
</dbReference>
<reference evidence="2 4" key="1">
    <citation type="journal article" date="2001" name="Int. J. Syst. Evol. Microbiol.">
        <title>Agreia bicolorata gen. nov., sp. nov., to accommodate actinobacteria isolated from narrow reed grass infected by the nematode Heteroanguina graminophila.</title>
        <authorList>
            <person name="Evtushenko L.I."/>
            <person name="Dorofeeva L.V."/>
            <person name="Dobrovolskaya T.G."/>
            <person name="Streshinskaya G.M."/>
            <person name="Subbotin S.A."/>
            <person name="Tiedje J.M."/>
        </authorList>
    </citation>
    <scope>NUCLEOTIDE SEQUENCE [LARGE SCALE GENOMIC DNA]</scope>
    <source>
        <strain evidence="2 4">VKM Ac-1804</strain>
    </source>
</reference>
<organism evidence="3 5">
    <name type="scientific">Agreia bicolorata</name>
    <dbReference type="NCBI Taxonomy" id="110935"/>
    <lineage>
        <taxon>Bacteria</taxon>
        <taxon>Bacillati</taxon>
        <taxon>Actinomycetota</taxon>
        <taxon>Actinomycetes</taxon>
        <taxon>Micrococcales</taxon>
        <taxon>Microbacteriaceae</taxon>
        <taxon>Agreia</taxon>
    </lineage>
</organism>
<evidence type="ECO:0000313" key="5">
    <source>
        <dbReference type="Proteomes" id="UP000189735"/>
    </source>
</evidence>
<gene>
    <name evidence="3" type="ORF">SAMN06295879_0425</name>
    <name evidence="2" type="ORF">TZ00_14265</name>
</gene>
<reference evidence="2" key="2">
    <citation type="submission" date="2015-02" db="EMBL/GenBank/DDBJ databases">
        <authorList>
            <person name="Vasilyev I.Y."/>
            <person name="Siniagina M.N."/>
            <person name="Malanin S.Y."/>
            <person name="Boulygina E.A."/>
            <person name="Grygoryeva T.V."/>
            <person name="Yarullina D.R."/>
            <person name="Ilinskaya O.N."/>
        </authorList>
    </citation>
    <scope>NUCLEOTIDE SEQUENCE</scope>
    <source>
        <strain evidence="2">VKM Ac-1804</strain>
    </source>
</reference>
<evidence type="ECO:0000313" key="4">
    <source>
        <dbReference type="Proteomes" id="UP000032503"/>
    </source>
</evidence>
<reference evidence="5" key="4">
    <citation type="submission" date="2017-02" db="EMBL/GenBank/DDBJ databases">
        <authorList>
            <person name="Varghese N."/>
            <person name="Submissions S."/>
        </authorList>
    </citation>
    <scope>NUCLEOTIDE SEQUENCE [LARGE SCALE GENOMIC DNA]</scope>
    <source>
        <strain evidence="5">VKM Ac-2052</strain>
    </source>
</reference>
<dbReference type="RefSeq" id="WP_044442637.1">
    <property type="nucleotide sequence ID" value="NZ_FUYG01000001.1"/>
</dbReference>
<keyword evidence="4" id="KW-1185">Reference proteome</keyword>
<keyword evidence="3" id="KW-0378">Hydrolase</keyword>
<feature type="domain" description="Endonuclease/exonuclease/phosphatase" evidence="1">
    <location>
        <begin position="4"/>
        <end position="212"/>
    </location>
</feature>
<dbReference type="GO" id="GO:0004527">
    <property type="term" value="F:exonuclease activity"/>
    <property type="evidence" value="ECO:0007669"/>
    <property type="project" value="UniProtKB-KW"/>
</dbReference>
<dbReference type="Pfam" id="PF03372">
    <property type="entry name" value="Exo_endo_phos"/>
    <property type="match status" value="1"/>
</dbReference>
<dbReference type="Gene3D" id="3.60.10.10">
    <property type="entry name" value="Endonuclease/exonuclease/phosphatase"/>
    <property type="match status" value="1"/>
</dbReference>
<sequence length="229" mass="25541">MRVLSYNLRNNSASGELAALADDFDVDIFCVQEADTASLPPTMGHLTMSHATTENRLGLALYYRAERFSVEDSTTFTLKKSMHDRVMSPGTQRLLGARLLDRQTERSFVAASFHAAPLTASNSLRRTQIAAAHEELQRIGGDIPILMVGDFNYPLFQNKLRAGIKDTGYELSLSDSVTYLRYKWVRGHFDFATSTGFRIDEVKTLPQGDSDHLPILVKAEYDMAEVVGD</sequence>
<evidence type="ECO:0000259" key="1">
    <source>
        <dbReference type="Pfam" id="PF03372"/>
    </source>
</evidence>
<dbReference type="InterPro" id="IPR005135">
    <property type="entry name" value="Endo/exonuclease/phosphatase"/>
</dbReference>
<dbReference type="EMBL" id="FUYG01000001">
    <property type="protein sequence ID" value="SKA82060.1"/>
    <property type="molecule type" value="Genomic_DNA"/>
</dbReference>
<dbReference type="Proteomes" id="UP000032503">
    <property type="component" value="Unassembled WGS sequence"/>
</dbReference>
<dbReference type="Proteomes" id="UP000189735">
    <property type="component" value="Unassembled WGS sequence"/>
</dbReference>
<keyword evidence="3" id="KW-0540">Nuclease</keyword>
<protein>
    <submittedName>
        <fullName evidence="2 3">Exonuclease</fullName>
    </submittedName>
</protein>
<dbReference type="GO" id="GO:0004519">
    <property type="term" value="F:endonuclease activity"/>
    <property type="evidence" value="ECO:0007669"/>
    <property type="project" value="UniProtKB-KW"/>
</dbReference>
<dbReference type="AlphaFoldDB" id="A0A1T4WXI0"/>
<name>A0A1T4WXI0_9MICO</name>
<dbReference type="EMBL" id="JYFC01000006">
    <property type="protein sequence ID" value="KJC63667.1"/>
    <property type="molecule type" value="Genomic_DNA"/>
</dbReference>
<keyword evidence="3" id="KW-0255">Endonuclease</keyword>
<keyword evidence="3" id="KW-0269">Exonuclease</keyword>
<accession>A0A1T4WXI0</accession>